<evidence type="ECO:0000256" key="2">
    <source>
        <dbReference type="ARBA" id="ARBA00006472"/>
    </source>
</evidence>
<dbReference type="RefSeq" id="WP_066093188.1">
    <property type="nucleotide sequence ID" value="NZ_CP017476.1"/>
</dbReference>
<dbReference type="GO" id="GO:0006729">
    <property type="term" value="P:tetrahydrobiopterin biosynthetic process"/>
    <property type="evidence" value="ECO:0007669"/>
    <property type="project" value="InterPro"/>
</dbReference>
<dbReference type="PANTHER" id="PTHR12599:SF0">
    <property type="entry name" value="PTERIN-4-ALPHA-CARBINOLAMINE DEHYDRATASE"/>
    <property type="match status" value="1"/>
</dbReference>
<evidence type="ECO:0000313" key="8">
    <source>
        <dbReference type="Proteomes" id="UP000185680"/>
    </source>
</evidence>
<evidence type="ECO:0000313" key="5">
    <source>
        <dbReference type="EMBL" id="AOW12625.1"/>
    </source>
</evidence>
<dbReference type="SUPFAM" id="SSF55248">
    <property type="entry name" value="PCD-like"/>
    <property type="match status" value="1"/>
</dbReference>
<dbReference type="STRING" id="1763535.LPB072_06975"/>
<dbReference type="GO" id="GO:0008124">
    <property type="term" value="F:4-alpha-hydroxytetrahydrobiopterin dehydratase activity"/>
    <property type="evidence" value="ECO:0007669"/>
    <property type="project" value="UniProtKB-UniRule"/>
</dbReference>
<keyword evidence="3 4" id="KW-0456">Lyase</keyword>
<name>A0A167H8Q8_9BURK</name>
<organism evidence="5 8">
    <name type="scientific">Hydrogenophaga crassostreae</name>
    <dbReference type="NCBI Taxonomy" id="1763535"/>
    <lineage>
        <taxon>Bacteria</taxon>
        <taxon>Pseudomonadati</taxon>
        <taxon>Pseudomonadota</taxon>
        <taxon>Betaproteobacteria</taxon>
        <taxon>Burkholderiales</taxon>
        <taxon>Comamonadaceae</taxon>
        <taxon>Hydrogenophaga</taxon>
    </lineage>
</organism>
<protein>
    <recommendedName>
        <fullName evidence="4">Putative pterin-4-alpha-carbinolamine dehydratase</fullName>
        <shortName evidence="4">PHS</shortName>
        <ecNumber evidence="4">4.2.1.96</ecNumber>
    </recommendedName>
    <alternativeName>
        <fullName evidence="4">4-alpha-hydroxy-tetrahydropterin dehydratase</fullName>
    </alternativeName>
    <alternativeName>
        <fullName evidence="4">Pterin carbinolamine dehydratase</fullName>
        <shortName evidence="4">PCD</shortName>
    </alternativeName>
</protein>
<sequence length="106" mass="11719">MNPIHQNRRALSATEIVSQLTQLNGEAAQGWKLIDGSIEKTFTFANYHETMAFVNALAWVAHREDHHPDLAVSYGKCTVRFNTHDVDGISASDMFCAAAADTLLKD</sequence>
<reference evidence="6 7" key="1">
    <citation type="submission" date="2016-02" db="EMBL/GenBank/DDBJ databases">
        <title>Draft genome sequence of Hydrogenophaga sp. LPB0072.</title>
        <authorList>
            <person name="Shin S.-K."/>
            <person name="Yi H."/>
        </authorList>
    </citation>
    <scope>NUCLEOTIDE SEQUENCE [LARGE SCALE GENOMIC DNA]</scope>
    <source>
        <strain evidence="6 7">LPB0072</strain>
    </source>
</reference>
<dbReference type="Proteomes" id="UP000185657">
    <property type="component" value="Unassembled WGS sequence"/>
</dbReference>
<dbReference type="KEGG" id="hyl:LPB072_06975"/>
<accession>A0A167H8Q8</accession>
<reference evidence="5 8" key="2">
    <citation type="submission" date="2016-10" db="EMBL/GenBank/DDBJ databases">
        <title>Hydorgenophaga sp. LPB0072 isolated from gastropod.</title>
        <authorList>
            <person name="Kim E."/>
            <person name="Yi H."/>
        </authorList>
    </citation>
    <scope>NUCLEOTIDE SEQUENCE [LARGE SCALE GENOMIC DNA]</scope>
    <source>
        <strain evidence="5 8">LPB0072</strain>
    </source>
</reference>
<proteinExistence type="inferred from homology"/>
<dbReference type="Gene3D" id="3.30.1360.20">
    <property type="entry name" value="Transcriptional coactivator/pterin dehydratase"/>
    <property type="match status" value="1"/>
</dbReference>
<comment type="similarity">
    <text evidence="2 4">Belongs to the pterin-4-alpha-carbinolamine dehydratase family.</text>
</comment>
<dbReference type="OrthoDB" id="9794987at2"/>
<dbReference type="HAMAP" id="MF_00434">
    <property type="entry name" value="Pterin_4_alpha"/>
    <property type="match status" value="1"/>
</dbReference>
<dbReference type="EC" id="4.2.1.96" evidence="4"/>
<dbReference type="AlphaFoldDB" id="A0A167H8Q8"/>
<evidence type="ECO:0000256" key="1">
    <source>
        <dbReference type="ARBA" id="ARBA00001554"/>
    </source>
</evidence>
<keyword evidence="7" id="KW-1185">Reference proteome</keyword>
<evidence type="ECO:0000313" key="6">
    <source>
        <dbReference type="EMBL" id="OAD40496.1"/>
    </source>
</evidence>
<dbReference type="EMBL" id="LVWD01000030">
    <property type="protein sequence ID" value="OAD40496.1"/>
    <property type="molecule type" value="Genomic_DNA"/>
</dbReference>
<evidence type="ECO:0000313" key="7">
    <source>
        <dbReference type="Proteomes" id="UP000185657"/>
    </source>
</evidence>
<dbReference type="InterPro" id="IPR001533">
    <property type="entry name" value="Pterin_deHydtase"/>
</dbReference>
<dbReference type="Proteomes" id="UP000185680">
    <property type="component" value="Chromosome"/>
</dbReference>
<dbReference type="EMBL" id="CP017476">
    <property type="protein sequence ID" value="AOW12625.1"/>
    <property type="molecule type" value="Genomic_DNA"/>
</dbReference>
<dbReference type="PANTHER" id="PTHR12599">
    <property type="entry name" value="PTERIN-4-ALPHA-CARBINOLAMINE DEHYDRATASE"/>
    <property type="match status" value="1"/>
</dbReference>
<dbReference type="InterPro" id="IPR036428">
    <property type="entry name" value="PCD_sf"/>
</dbReference>
<evidence type="ECO:0000256" key="4">
    <source>
        <dbReference type="HAMAP-Rule" id="MF_00434"/>
    </source>
</evidence>
<evidence type="ECO:0000256" key="3">
    <source>
        <dbReference type="ARBA" id="ARBA00023239"/>
    </source>
</evidence>
<comment type="catalytic activity">
    <reaction evidence="1 4">
        <text>(4aS,6R)-4a-hydroxy-L-erythro-5,6,7,8-tetrahydrobiopterin = (6R)-L-erythro-6,7-dihydrobiopterin + H2O</text>
        <dbReference type="Rhea" id="RHEA:11920"/>
        <dbReference type="ChEBI" id="CHEBI:15377"/>
        <dbReference type="ChEBI" id="CHEBI:15642"/>
        <dbReference type="ChEBI" id="CHEBI:43120"/>
        <dbReference type="EC" id="4.2.1.96"/>
    </reaction>
</comment>
<dbReference type="Pfam" id="PF01329">
    <property type="entry name" value="Pterin_4a"/>
    <property type="match status" value="1"/>
</dbReference>
<gene>
    <name evidence="5" type="ORF">LPB072_06975</name>
    <name evidence="6" type="ORF">LPB72_16460</name>
</gene>